<dbReference type="InterPro" id="IPR002810">
    <property type="entry name" value="NfeD-like_C"/>
</dbReference>
<gene>
    <name evidence="7" type="primary">ybbJ</name>
    <name evidence="7" type="ORF">XPG1_0501</name>
</gene>
<evidence type="ECO:0000256" key="3">
    <source>
        <dbReference type="ARBA" id="ARBA00022989"/>
    </source>
</evidence>
<organism evidence="7 8">
    <name type="scientific">Xenorhabdus poinarii G6</name>
    <dbReference type="NCBI Taxonomy" id="1354304"/>
    <lineage>
        <taxon>Bacteria</taxon>
        <taxon>Pseudomonadati</taxon>
        <taxon>Pseudomonadota</taxon>
        <taxon>Gammaproteobacteria</taxon>
        <taxon>Enterobacterales</taxon>
        <taxon>Morganellaceae</taxon>
        <taxon>Xenorhabdus</taxon>
    </lineage>
</organism>
<dbReference type="Proteomes" id="UP000032735">
    <property type="component" value="Chromosome"/>
</dbReference>
<dbReference type="EMBL" id="FO704551">
    <property type="protein sequence ID" value="CDG20156.1"/>
    <property type="molecule type" value="Genomic_DNA"/>
</dbReference>
<keyword evidence="3 5" id="KW-1133">Transmembrane helix</keyword>
<dbReference type="OrthoDB" id="6402862at2"/>
<evidence type="ECO:0000313" key="7">
    <source>
        <dbReference type="EMBL" id="CDG20156.1"/>
    </source>
</evidence>
<dbReference type="InterPro" id="IPR052165">
    <property type="entry name" value="Membrane_assoc_protease"/>
</dbReference>
<keyword evidence="2 5" id="KW-0812">Transmembrane</keyword>
<name>A0A068QZR0_9GAMM</name>
<dbReference type="RefSeq" id="WP_045957639.1">
    <property type="nucleotide sequence ID" value="NZ_FO704551.1"/>
</dbReference>
<dbReference type="SUPFAM" id="SSF141322">
    <property type="entry name" value="NfeD domain-like"/>
    <property type="match status" value="1"/>
</dbReference>
<evidence type="ECO:0000256" key="4">
    <source>
        <dbReference type="ARBA" id="ARBA00023136"/>
    </source>
</evidence>
<evidence type="ECO:0000256" key="2">
    <source>
        <dbReference type="ARBA" id="ARBA00022692"/>
    </source>
</evidence>
<keyword evidence="8" id="KW-1185">Reference proteome</keyword>
<dbReference type="STRING" id="1354304.XPG1_0501"/>
<dbReference type="Pfam" id="PF01957">
    <property type="entry name" value="NfeD"/>
    <property type="match status" value="1"/>
</dbReference>
<comment type="subcellular location">
    <subcellularLocation>
        <location evidence="1">Membrane</location>
        <topology evidence="1">Multi-pass membrane protein</topology>
    </subcellularLocation>
</comment>
<feature type="transmembrane region" description="Helical" evidence="5">
    <location>
        <begin position="55"/>
        <end position="76"/>
    </location>
</feature>
<dbReference type="Gene3D" id="2.40.50.140">
    <property type="entry name" value="Nucleic acid-binding proteins"/>
    <property type="match status" value="1"/>
</dbReference>
<evidence type="ECO:0000256" key="1">
    <source>
        <dbReference type="ARBA" id="ARBA00004141"/>
    </source>
</evidence>
<evidence type="ECO:0000313" key="8">
    <source>
        <dbReference type="Proteomes" id="UP000032735"/>
    </source>
</evidence>
<reference evidence="7 8" key="1">
    <citation type="submission" date="2013-07" db="EMBL/GenBank/DDBJ databases">
        <authorList>
            <person name="Genoscope - CEA"/>
        </authorList>
    </citation>
    <scope>NUCLEOTIDE SEQUENCE [LARGE SCALE GENOMIC DNA]</scope>
    <source>
        <strain evidence="7 8">G6</strain>
    </source>
</reference>
<dbReference type="AlphaFoldDB" id="A0A068QZR0"/>
<evidence type="ECO:0000259" key="6">
    <source>
        <dbReference type="Pfam" id="PF01957"/>
    </source>
</evidence>
<feature type="transmembrane region" description="Helical" evidence="5">
    <location>
        <begin position="6"/>
        <end position="26"/>
    </location>
</feature>
<dbReference type="HOGENOM" id="CLU_116732_4_0_6"/>
<keyword evidence="4 5" id="KW-0472">Membrane</keyword>
<dbReference type="GO" id="GO:0005886">
    <property type="term" value="C:plasma membrane"/>
    <property type="evidence" value="ECO:0007669"/>
    <property type="project" value="TreeGrafter"/>
</dbReference>
<dbReference type="PANTHER" id="PTHR33507:SF3">
    <property type="entry name" value="INNER MEMBRANE PROTEIN YBBJ"/>
    <property type="match status" value="1"/>
</dbReference>
<sequence>MIEQIAAQPVWFWICFGGLLLIAELLGTGGYLLWTGTAAVVVTLITWIFPSMSWALQGSLFAVLTLLSVIVWRSWLRHRPRKASDKTLNQKNHQLIGLRTRLITDTENGFGRVKLADGSWRVHCDRELQANTEVEVIAVDGITLQVRAVSRQG</sequence>
<protein>
    <submittedName>
        <fullName evidence="7">Inner membrane protein ybbJ</fullName>
    </submittedName>
</protein>
<dbReference type="InterPro" id="IPR012340">
    <property type="entry name" value="NA-bd_OB-fold"/>
</dbReference>
<dbReference type="PANTHER" id="PTHR33507">
    <property type="entry name" value="INNER MEMBRANE PROTEIN YBBJ"/>
    <property type="match status" value="1"/>
</dbReference>
<accession>A0A068QZR0</accession>
<dbReference type="KEGG" id="xpo:XPG1_0501"/>
<feature type="domain" description="NfeD-like C-terminal" evidence="6">
    <location>
        <begin position="93"/>
        <end position="147"/>
    </location>
</feature>
<evidence type="ECO:0000256" key="5">
    <source>
        <dbReference type="SAM" id="Phobius"/>
    </source>
</evidence>
<proteinExistence type="predicted"/>